<keyword evidence="1 2" id="KW-0807">Transducer</keyword>
<organism evidence="5 6">
    <name type="scientific">Azonexus fungiphilus</name>
    <dbReference type="NCBI Taxonomy" id="146940"/>
    <lineage>
        <taxon>Bacteria</taxon>
        <taxon>Pseudomonadati</taxon>
        <taxon>Pseudomonadota</taxon>
        <taxon>Betaproteobacteria</taxon>
        <taxon>Rhodocyclales</taxon>
        <taxon>Azonexaceae</taxon>
        <taxon>Azonexus</taxon>
    </lineage>
</organism>
<dbReference type="PANTHER" id="PTHR32089">
    <property type="entry name" value="METHYL-ACCEPTING CHEMOTAXIS PROTEIN MCPB"/>
    <property type="match status" value="1"/>
</dbReference>
<dbReference type="InterPro" id="IPR004089">
    <property type="entry name" value="MCPsignal_dom"/>
</dbReference>
<feature type="transmembrane region" description="Helical" evidence="3">
    <location>
        <begin position="331"/>
        <end position="350"/>
    </location>
</feature>
<dbReference type="GO" id="GO:0007165">
    <property type="term" value="P:signal transduction"/>
    <property type="evidence" value="ECO:0007669"/>
    <property type="project" value="UniProtKB-KW"/>
</dbReference>
<name>A0A495WT68_9RHOO</name>
<comment type="caution">
    <text evidence="5">The sequence shown here is derived from an EMBL/GenBank/DDBJ whole genome shotgun (WGS) entry which is preliminary data.</text>
</comment>
<accession>A0A495WT68</accession>
<reference evidence="5 6" key="1">
    <citation type="submission" date="2018-10" db="EMBL/GenBank/DDBJ databases">
        <title>Genomic Encyclopedia of Type Strains, Phase IV (KMG-IV): sequencing the most valuable type-strain genomes for metagenomic binning, comparative biology and taxonomic classification.</title>
        <authorList>
            <person name="Goeker M."/>
        </authorList>
    </citation>
    <scope>NUCLEOTIDE SEQUENCE [LARGE SCALE GENOMIC DNA]</scope>
    <source>
        <strain evidence="5 6">DSM 23841</strain>
    </source>
</reference>
<dbReference type="Gene3D" id="1.10.287.950">
    <property type="entry name" value="Methyl-accepting chemotaxis protein"/>
    <property type="match status" value="1"/>
</dbReference>
<dbReference type="GO" id="GO:0016020">
    <property type="term" value="C:membrane"/>
    <property type="evidence" value="ECO:0007669"/>
    <property type="project" value="InterPro"/>
</dbReference>
<dbReference type="EMBL" id="RBXP01000002">
    <property type="protein sequence ID" value="RKT62938.1"/>
    <property type="molecule type" value="Genomic_DNA"/>
</dbReference>
<keyword evidence="3" id="KW-1133">Transmembrane helix</keyword>
<protein>
    <submittedName>
        <fullName evidence="5">Methyl-accepting chemotaxis protein</fullName>
    </submittedName>
</protein>
<proteinExistence type="predicted"/>
<dbReference type="AlphaFoldDB" id="A0A495WT68"/>
<keyword evidence="3" id="KW-0472">Membrane</keyword>
<evidence type="ECO:0000256" key="2">
    <source>
        <dbReference type="PROSITE-ProRule" id="PRU00284"/>
    </source>
</evidence>
<evidence type="ECO:0000256" key="1">
    <source>
        <dbReference type="ARBA" id="ARBA00023224"/>
    </source>
</evidence>
<evidence type="ECO:0000256" key="3">
    <source>
        <dbReference type="SAM" id="Phobius"/>
    </source>
</evidence>
<dbReference type="PANTHER" id="PTHR32089:SF112">
    <property type="entry name" value="LYSOZYME-LIKE PROTEIN-RELATED"/>
    <property type="match status" value="1"/>
</dbReference>
<evidence type="ECO:0000313" key="6">
    <source>
        <dbReference type="Proteomes" id="UP000270626"/>
    </source>
</evidence>
<feature type="domain" description="Methyl-accepting transducer" evidence="4">
    <location>
        <begin position="435"/>
        <end position="675"/>
    </location>
</feature>
<dbReference type="Proteomes" id="UP000270626">
    <property type="component" value="Unassembled WGS sequence"/>
</dbReference>
<gene>
    <name evidence="5" type="ORF">DFR40_0275</name>
</gene>
<evidence type="ECO:0000313" key="5">
    <source>
        <dbReference type="EMBL" id="RKT62938.1"/>
    </source>
</evidence>
<sequence length="710" mass="78536">MGLSSAEKRWLPWFGKTGKLAMRWSTFLNHSQYRFYETVFEGVAQTRVRILQDWGEQQWDHLKGLSRSLMGSMLPSNNWLAMRMRISEDWSELFVMDAQAVVLASSYQAQIGERVSVSTELLRHEVGQGVLVGPFVDPVTERIGPSSSRFHDAVTLLFFLPLYLDGVGQVFLCARVPNDVLGDLIQREEGHVFHESGDNYLFMAKAVADPSVVSGTALSRSRFEDRTFSLGGNLKDGIKTRYGEVRVERHTELELVFNNPQSGTLHPGVRETIRKGENLFVTYPGYSDYRHIPVIGKGTLFKMPGSPDTWGLMCEADLEEVYRSRPSSYRAVALISSIFIFVAGALVGFSEWLQLVGLQLFLPLLFFSLIGLLIFHVTHLRQLSTRVNQTNFMLQSIAEGGGNLSLRLRRPGAHRDEIASTSLWINSLVDSFERLLSRVIKINSEVSDANQVLMSTSLVTKERSQAMLSVMALVLDSINEQIMVANTASEQARAMRNEIERSLANTQNRFCELQSLSADIKQKITDSTTTISELQQSTLEIDSIVLVIKEIADQTNLLALNATIEAARAGGAGRGFAVVADEVRKLADRTRQATIKIGEMIALVQGQSERTVFAMQKGMADLETGINIAVESVSSGNDMEGIVHDVLATINNIASTANTHKEHIGSVTAMTDAMKEALLGSDQSLVETASAVYKLERLVAQFSVGKGLDT</sequence>
<feature type="transmembrane region" description="Helical" evidence="3">
    <location>
        <begin position="356"/>
        <end position="377"/>
    </location>
</feature>
<keyword evidence="6" id="KW-1185">Reference proteome</keyword>
<dbReference type="PROSITE" id="PS50111">
    <property type="entry name" value="CHEMOTAXIS_TRANSDUC_2"/>
    <property type="match status" value="1"/>
</dbReference>
<dbReference type="Pfam" id="PF00015">
    <property type="entry name" value="MCPsignal"/>
    <property type="match status" value="1"/>
</dbReference>
<dbReference type="SUPFAM" id="SSF58104">
    <property type="entry name" value="Methyl-accepting chemotaxis protein (MCP) signaling domain"/>
    <property type="match status" value="1"/>
</dbReference>
<keyword evidence="3" id="KW-0812">Transmembrane</keyword>
<dbReference type="SMART" id="SM00283">
    <property type="entry name" value="MA"/>
    <property type="match status" value="1"/>
</dbReference>
<evidence type="ECO:0000259" key="4">
    <source>
        <dbReference type="PROSITE" id="PS50111"/>
    </source>
</evidence>